<protein>
    <submittedName>
        <fullName evidence="2">Acetyltransferase (GNAT) domain-containing protein</fullName>
    </submittedName>
</protein>
<reference evidence="2 3" key="1">
    <citation type="submission" date="2016-11" db="EMBL/GenBank/DDBJ databases">
        <authorList>
            <person name="Varghese N."/>
            <person name="Submissions S."/>
        </authorList>
    </citation>
    <scope>NUCLEOTIDE SEQUENCE [LARGE SCALE GENOMIC DNA]</scope>
    <source>
        <strain evidence="2 3">DSM 21988</strain>
    </source>
</reference>
<evidence type="ECO:0000313" key="2">
    <source>
        <dbReference type="EMBL" id="SHJ92855.1"/>
    </source>
</evidence>
<dbReference type="PROSITE" id="PS00380">
    <property type="entry name" value="RHODANESE_1"/>
    <property type="match status" value="1"/>
</dbReference>
<dbReference type="Gene3D" id="3.40.630.90">
    <property type="match status" value="1"/>
</dbReference>
<dbReference type="InterPro" id="IPR000182">
    <property type="entry name" value="GNAT_dom"/>
</dbReference>
<evidence type="ECO:0000259" key="1">
    <source>
        <dbReference type="PROSITE" id="PS51186"/>
    </source>
</evidence>
<dbReference type="Proteomes" id="UP000184290">
    <property type="component" value="Unassembled WGS sequence"/>
</dbReference>
<proteinExistence type="predicted"/>
<feature type="domain" description="N-acetyltransferase" evidence="1">
    <location>
        <begin position="16"/>
        <end position="151"/>
    </location>
</feature>
<dbReference type="PANTHER" id="PTHR47237:SF2">
    <property type="entry name" value="BLL4206 PROTEIN"/>
    <property type="match status" value="1"/>
</dbReference>
<keyword evidence="3" id="KW-1185">Reference proteome</keyword>
<dbReference type="CDD" id="cd04301">
    <property type="entry name" value="NAT_SF"/>
    <property type="match status" value="1"/>
</dbReference>
<sequence length="290" mass="31519">METAAIQNRDQAGDEVAMVPFSARHLPGAHKLSLDLRWPYRLDDWAFAIELGQGFVLERQGEVLGTAAWFPYGDTCATIGMIIVADAVQGRGYGARLMDALLAAAGPRTILLNATPEGQALYLRRGFRPVGTIHQHQGVVPATFKAASTADIVRPMVPEDFDAMLRRDREATGFERRPLLERLLDVGEADVLLRDGEVAGYAVSRVWGRGHVVGPVVAPTPHDARLLIEVALSRLQGRFVRIDTDVETGLSPWLAEIGLLQVSDALVMVLGQMPPTGPARVFALSNQSLN</sequence>
<dbReference type="PANTHER" id="PTHR47237">
    <property type="entry name" value="SLL0310 PROTEIN"/>
    <property type="match status" value="1"/>
</dbReference>
<dbReference type="RefSeq" id="WP_060609934.1">
    <property type="nucleotide sequence ID" value="NZ_FQZC01000005.1"/>
</dbReference>
<gene>
    <name evidence="2" type="ORF">SAMN02745911_3718</name>
</gene>
<organism evidence="2 3">
    <name type="scientific">Aureimonas altamirensis DSM 21988</name>
    <dbReference type="NCBI Taxonomy" id="1121026"/>
    <lineage>
        <taxon>Bacteria</taxon>
        <taxon>Pseudomonadati</taxon>
        <taxon>Pseudomonadota</taxon>
        <taxon>Alphaproteobacteria</taxon>
        <taxon>Hyphomicrobiales</taxon>
        <taxon>Aurantimonadaceae</taxon>
        <taxon>Aureimonas</taxon>
    </lineage>
</organism>
<accession>A0ABY1IQM6</accession>
<dbReference type="PROSITE" id="PS51186">
    <property type="entry name" value="GNAT"/>
    <property type="match status" value="1"/>
</dbReference>
<dbReference type="EMBL" id="FQZC01000005">
    <property type="protein sequence ID" value="SHJ92855.1"/>
    <property type="molecule type" value="Genomic_DNA"/>
</dbReference>
<comment type="caution">
    <text evidence="2">The sequence shown here is derived from an EMBL/GenBank/DDBJ whole genome shotgun (WGS) entry which is preliminary data.</text>
</comment>
<dbReference type="InterPro" id="IPR041496">
    <property type="entry name" value="YitH/HolE_GNAT"/>
</dbReference>
<evidence type="ECO:0000313" key="3">
    <source>
        <dbReference type="Proteomes" id="UP000184290"/>
    </source>
</evidence>
<dbReference type="Pfam" id="PF18014">
    <property type="entry name" value="Acetyltransf_18"/>
    <property type="match status" value="1"/>
</dbReference>
<name>A0ABY1IQM6_9HYPH</name>
<dbReference type="InterPro" id="IPR016181">
    <property type="entry name" value="Acyl_CoA_acyltransferase"/>
</dbReference>
<dbReference type="Pfam" id="PF13508">
    <property type="entry name" value="Acetyltransf_7"/>
    <property type="match status" value="1"/>
</dbReference>
<dbReference type="Gene3D" id="3.40.630.30">
    <property type="match status" value="1"/>
</dbReference>
<dbReference type="SUPFAM" id="SSF55729">
    <property type="entry name" value="Acyl-CoA N-acyltransferases (Nat)"/>
    <property type="match status" value="1"/>
</dbReference>
<dbReference type="InterPro" id="IPR052729">
    <property type="entry name" value="Acyl/Acetyltrans_Enzymes"/>
</dbReference>
<dbReference type="InterPro" id="IPR001307">
    <property type="entry name" value="Thiosulphate_STrfase_CS"/>
</dbReference>